<evidence type="ECO:0000313" key="12">
    <source>
        <dbReference type="RefSeq" id="XP_018102413.1"/>
    </source>
</evidence>
<evidence type="ECO:0000313" key="11">
    <source>
        <dbReference type="Proteomes" id="UP000186698"/>
    </source>
</evidence>
<dbReference type="GO" id="GO:0008009">
    <property type="term" value="F:chemokine activity"/>
    <property type="evidence" value="ECO:0007669"/>
    <property type="project" value="InterPro"/>
</dbReference>
<evidence type="ECO:0000256" key="2">
    <source>
        <dbReference type="ARBA" id="ARBA00010868"/>
    </source>
</evidence>
<gene>
    <name evidence="13" type="primary">LOC108708330</name>
    <name evidence="12" type="synonym">LOC108708329</name>
</gene>
<evidence type="ECO:0000256" key="5">
    <source>
        <dbReference type="ARBA" id="ARBA00022729"/>
    </source>
</evidence>
<evidence type="ECO:0000256" key="6">
    <source>
        <dbReference type="ARBA" id="ARBA00023157"/>
    </source>
</evidence>
<dbReference type="OMA" id="VAFINDY"/>
<dbReference type="RefSeq" id="XP_018102414.1">
    <property type="nucleotide sequence ID" value="XM_018246925.2"/>
</dbReference>
<evidence type="ECO:0000313" key="13">
    <source>
        <dbReference type="RefSeq" id="XP_018102414.1"/>
    </source>
</evidence>
<dbReference type="Gene3D" id="2.40.50.40">
    <property type="match status" value="1"/>
</dbReference>
<evidence type="ECO:0000256" key="9">
    <source>
        <dbReference type="RuleBase" id="RU361150"/>
    </source>
</evidence>
<dbReference type="RefSeq" id="XP_018102413.1">
    <property type="nucleotide sequence ID" value="XM_018246924.2"/>
</dbReference>
<evidence type="ECO:0000256" key="4">
    <source>
        <dbReference type="ARBA" id="ARBA00022525"/>
    </source>
</evidence>
<dbReference type="SMART" id="SM00199">
    <property type="entry name" value="SCY"/>
    <property type="match status" value="1"/>
</dbReference>
<dbReference type="PROSITE" id="PS00472">
    <property type="entry name" value="SMALL_CYTOKINES_CC"/>
    <property type="match status" value="1"/>
</dbReference>
<dbReference type="GeneID" id="108708329"/>
<dbReference type="InterPro" id="IPR036048">
    <property type="entry name" value="Interleukin_8-like_sf"/>
</dbReference>
<dbReference type="KEGG" id="xla:108708329"/>
<dbReference type="Bgee" id="108708329">
    <property type="expression patterns" value="Expressed in spleen and 5 other cell types or tissues"/>
</dbReference>
<proteinExistence type="inferred from homology"/>
<dbReference type="GO" id="GO:0005615">
    <property type="term" value="C:extracellular space"/>
    <property type="evidence" value="ECO:0007669"/>
    <property type="project" value="UniProtKB-KW"/>
</dbReference>
<name>A0A1L8HGB3_XENLA</name>
<organism evidence="13">
    <name type="scientific">Xenopus laevis</name>
    <name type="common">African clawed frog</name>
    <dbReference type="NCBI Taxonomy" id="8355"/>
    <lineage>
        <taxon>Eukaryota</taxon>
        <taxon>Metazoa</taxon>
        <taxon>Chordata</taxon>
        <taxon>Craniata</taxon>
        <taxon>Vertebrata</taxon>
        <taxon>Euteleostomi</taxon>
        <taxon>Amphibia</taxon>
        <taxon>Batrachia</taxon>
        <taxon>Anura</taxon>
        <taxon>Pipoidea</taxon>
        <taxon>Pipidae</taxon>
        <taxon>Xenopodinae</taxon>
        <taxon>Xenopus</taxon>
        <taxon>Xenopus</taxon>
    </lineage>
</organism>
<evidence type="ECO:0000256" key="8">
    <source>
        <dbReference type="ARBA" id="ARBA00046726"/>
    </source>
</evidence>
<comment type="similarity">
    <text evidence="2 9">Belongs to the intercrine beta (chemokine CC) family.</text>
</comment>
<accession>A0A1L8HGB3</accession>
<keyword evidence="9" id="KW-0145">Chemotaxis</keyword>
<dbReference type="KEGG" id="xla:108708330"/>
<evidence type="ECO:0000256" key="7">
    <source>
        <dbReference type="ARBA" id="ARBA00044740"/>
    </source>
</evidence>
<comment type="subcellular location">
    <subcellularLocation>
        <location evidence="1 9">Secreted</location>
    </subcellularLocation>
</comment>
<dbReference type="GO" id="GO:0006955">
    <property type="term" value="P:immune response"/>
    <property type="evidence" value="ECO:0007669"/>
    <property type="project" value="InterPro"/>
</dbReference>
<dbReference type="Proteomes" id="UP000186698">
    <property type="component" value="Chromosome 2L"/>
</dbReference>
<dbReference type="PaxDb" id="8355-A0A1L8HGB3"/>
<keyword evidence="5 9" id="KW-0732">Signal</keyword>
<dbReference type="PANTHER" id="PTHR12015:SF183">
    <property type="entry name" value="C-C MOTIF CHEMOKINE 3"/>
    <property type="match status" value="1"/>
</dbReference>
<reference evidence="12 13" key="1">
    <citation type="submission" date="2022-04" db="UniProtKB">
        <authorList>
            <consortium name="RefSeq"/>
        </authorList>
    </citation>
    <scope>IDENTIFICATION</scope>
    <source>
        <strain evidence="12 13">J_2021</strain>
        <tissue evidence="12 13">Erythrocytes</tissue>
    </source>
</reference>
<feature type="signal peptide" evidence="9">
    <location>
        <begin position="1"/>
        <end position="22"/>
    </location>
</feature>
<dbReference type="GeneID" id="108708330"/>
<dbReference type="Pfam" id="PF00048">
    <property type="entry name" value="IL8"/>
    <property type="match status" value="1"/>
</dbReference>
<dbReference type="AlphaFoldDB" id="A0A1L8HGB3"/>
<protein>
    <recommendedName>
        <fullName evidence="9">C-C motif chemokine</fullName>
    </recommendedName>
</protein>
<evidence type="ECO:0000259" key="10">
    <source>
        <dbReference type="SMART" id="SM00199"/>
    </source>
</evidence>
<feature type="chain" id="PRO_5010395142" description="C-C motif chemokine" evidence="9">
    <location>
        <begin position="23"/>
        <end position="95"/>
    </location>
</feature>
<feature type="domain" description="Chemokine interleukin-8-like" evidence="10">
    <location>
        <begin position="30"/>
        <end position="88"/>
    </location>
</feature>
<keyword evidence="4 9" id="KW-0964">Secreted</keyword>
<evidence type="ECO:0000256" key="3">
    <source>
        <dbReference type="ARBA" id="ARBA00022514"/>
    </source>
</evidence>
<evidence type="ECO:0000256" key="1">
    <source>
        <dbReference type="ARBA" id="ARBA00004613"/>
    </source>
</evidence>
<comment type="function">
    <text evidence="7">Monokine with inflammatory and chemokinetic properties. Binds to CCR1, CCR4 and CCR5. One of the major HIV-suppressive factors produced by CD8+ T-cells. Recombinant MIP-1-alpha induces a dose-dependent inhibition of different strains of HIV-1, HIV-2, and simian immunodeficiency virus (SIV).</text>
</comment>
<dbReference type="InterPro" id="IPR000827">
    <property type="entry name" value="Chemokine_CC_CS"/>
</dbReference>
<keyword evidence="3 9" id="KW-0202">Cytokine</keyword>
<dbReference type="InterPro" id="IPR039809">
    <property type="entry name" value="Chemokine_b/g/d"/>
</dbReference>
<keyword evidence="6" id="KW-1015">Disulfide bond</keyword>
<dbReference type="FunFam" id="2.40.50.40:FF:000002">
    <property type="entry name" value="C-C motif chemokine"/>
    <property type="match status" value="1"/>
</dbReference>
<dbReference type="PANTHER" id="PTHR12015">
    <property type="entry name" value="SMALL INDUCIBLE CYTOKINE A"/>
    <property type="match status" value="1"/>
</dbReference>
<dbReference type="InterPro" id="IPR001811">
    <property type="entry name" value="Chemokine_IL8-like_dom"/>
</dbReference>
<comment type="subunit">
    <text evidence="8">Self-associates. Also heterodimer of MIP-1-alpha(4-69) and MIP-1-beta(3-69). Interacts with CCR1.</text>
</comment>
<dbReference type="OrthoDB" id="8900217at2759"/>
<dbReference type="CDD" id="cd00272">
    <property type="entry name" value="Chemokine_CC"/>
    <property type="match status" value="1"/>
</dbReference>
<keyword evidence="11" id="KW-1185">Reference proteome</keyword>
<dbReference type="SUPFAM" id="SSF54117">
    <property type="entry name" value="Interleukin 8-like chemokines"/>
    <property type="match status" value="1"/>
</dbReference>
<sequence length="95" mass="10587">MQISMVALCLLLLTACCTQVQCGPGGNFSPESCCFIYAKKQLPIRIFKDYYITSSFCSNPGVIFRTIKGKDICAQPSDKWVTDYMTKLDKNALSL</sequence>
<dbReference type="STRING" id="8355.A0A1L8HGB3"/>